<protein>
    <submittedName>
        <fullName evidence="2">Uncharacterized protein</fullName>
    </submittedName>
</protein>
<comment type="caution">
    <text evidence="2">The sequence shown here is derived from an EMBL/GenBank/DDBJ whole genome shotgun (WGS) entry which is preliminary data.</text>
</comment>
<accession>A0AAV5T322</accession>
<organism evidence="2 3">
    <name type="scientific">Pristionchus entomophagus</name>
    <dbReference type="NCBI Taxonomy" id="358040"/>
    <lineage>
        <taxon>Eukaryota</taxon>
        <taxon>Metazoa</taxon>
        <taxon>Ecdysozoa</taxon>
        <taxon>Nematoda</taxon>
        <taxon>Chromadorea</taxon>
        <taxon>Rhabditida</taxon>
        <taxon>Rhabditina</taxon>
        <taxon>Diplogasteromorpha</taxon>
        <taxon>Diplogasteroidea</taxon>
        <taxon>Neodiplogasteridae</taxon>
        <taxon>Pristionchus</taxon>
    </lineage>
</organism>
<keyword evidence="3" id="KW-1185">Reference proteome</keyword>
<name>A0AAV5T322_9BILA</name>
<evidence type="ECO:0000313" key="2">
    <source>
        <dbReference type="EMBL" id="GMS89885.1"/>
    </source>
</evidence>
<evidence type="ECO:0000256" key="1">
    <source>
        <dbReference type="SAM" id="Coils"/>
    </source>
</evidence>
<feature type="coiled-coil region" evidence="1">
    <location>
        <begin position="370"/>
        <end position="435"/>
    </location>
</feature>
<reference evidence="2" key="1">
    <citation type="submission" date="2023-10" db="EMBL/GenBank/DDBJ databases">
        <title>Genome assembly of Pristionchus species.</title>
        <authorList>
            <person name="Yoshida K."/>
            <person name="Sommer R.J."/>
        </authorList>
    </citation>
    <scope>NUCLEOTIDE SEQUENCE</scope>
    <source>
        <strain evidence="2">RS0144</strain>
    </source>
</reference>
<proteinExistence type="predicted"/>
<gene>
    <name evidence="2" type="ORF">PENTCL1PPCAC_12060</name>
</gene>
<sequence>QADLSNLSLNDDDFEIISGADSSPHSIYPTLNNSLVLPPMLVSTTTLVGQESIKEPSIGPAKERPEYSIASSHSSDGIAALLRAQEETLALTERQLQEYSIMQESLKASSLLHSQMEELKRKNEQLEKELEGAHEIALNLTETMLCTQRESVKASTLLRSQMDELEAKNEKMEKELRKGDAEMKEITDKFLSASRQTAEVSQQMHSEIDQLTTQNKFLERELETSRAEIAQAHKDKHDFSKASSLLQSRMDELSTKNGQLERELEEARTRAAAMTLKQHQDFAMMQESLRSKIDELSMNNEKLERELEETRVLLGSLERDVRQEVNEELRKKDDTISSLSLQVIHLGEDIRASEEAKEQQLRRAPSLDEMEKMRSGNAILQKMIAELNKELAGNQRTVDNLLSKSDDSSLHKQKVRELEAELNAFKAESENNQAIISVLKEENDEGTRLLSDQRGKIEKMKRTLEKYGYFSDF</sequence>
<keyword evidence="1" id="KW-0175">Coiled coil</keyword>
<feature type="non-terminal residue" evidence="2">
    <location>
        <position position="1"/>
    </location>
</feature>
<dbReference type="AlphaFoldDB" id="A0AAV5T322"/>
<dbReference type="Proteomes" id="UP001432027">
    <property type="component" value="Unassembled WGS sequence"/>
</dbReference>
<feature type="coiled-coil region" evidence="1">
    <location>
        <begin position="82"/>
        <end position="342"/>
    </location>
</feature>
<evidence type="ECO:0000313" key="3">
    <source>
        <dbReference type="Proteomes" id="UP001432027"/>
    </source>
</evidence>
<dbReference type="EMBL" id="BTSX01000003">
    <property type="protein sequence ID" value="GMS89885.1"/>
    <property type="molecule type" value="Genomic_DNA"/>
</dbReference>